<organism evidence="3 4">
    <name type="scientific">Micromonospora pattaloongensis</name>
    <dbReference type="NCBI Taxonomy" id="405436"/>
    <lineage>
        <taxon>Bacteria</taxon>
        <taxon>Bacillati</taxon>
        <taxon>Actinomycetota</taxon>
        <taxon>Actinomycetes</taxon>
        <taxon>Micromonosporales</taxon>
        <taxon>Micromonosporaceae</taxon>
        <taxon>Micromonospora</taxon>
    </lineage>
</organism>
<accession>A0A1H3MEQ9</accession>
<dbReference type="OrthoDB" id="3296713at2"/>
<proteinExistence type="predicted"/>
<feature type="region of interest" description="Disordered" evidence="1">
    <location>
        <begin position="60"/>
        <end position="94"/>
    </location>
</feature>
<feature type="transmembrane region" description="Helical" evidence="2">
    <location>
        <begin position="37"/>
        <end position="57"/>
    </location>
</feature>
<evidence type="ECO:0000313" key="4">
    <source>
        <dbReference type="Proteomes" id="UP000242415"/>
    </source>
</evidence>
<gene>
    <name evidence="3" type="ORF">SAMN05444365_103349</name>
</gene>
<dbReference type="Proteomes" id="UP000242415">
    <property type="component" value="Unassembled WGS sequence"/>
</dbReference>
<dbReference type="EMBL" id="FNPH01000003">
    <property type="protein sequence ID" value="SDY75126.1"/>
    <property type="molecule type" value="Genomic_DNA"/>
</dbReference>
<dbReference type="RefSeq" id="WP_091555287.1">
    <property type="nucleotide sequence ID" value="NZ_FNPH01000003.1"/>
</dbReference>
<reference evidence="4" key="1">
    <citation type="submission" date="2016-10" db="EMBL/GenBank/DDBJ databases">
        <authorList>
            <person name="Varghese N."/>
            <person name="Submissions S."/>
        </authorList>
    </citation>
    <scope>NUCLEOTIDE SEQUENCE [LARGE SCALE GENOMIC DNA]</scope>
    <source>
        <strain evidence="4">DSM 45245</strain>
    </source>
</reference>
<sequence length="94" mass="9589">MKRHRTDGVSLAFAVIFLAMAAWWTAAQLVHLELPAVGWFVACGLIVIGMFGLLGALRSSRSPAGAEGATPEATPASGTAPEDAPRSGAPAETG</sequence>
<dbReference type="STRING" id="405436.SAMN05444365_103349"/>
<name>A0A1H3MEQ9_9ACTN</name>
<evidence type="ECO:0000256" key="1">
    <source>
        <dbReference type="SAM" id="MobiDB-lite"/>
    </source>
</evidence>
<keyword evidence="2" id="KW-0472">Membrane</keyword>
<keyword evidence="2" id="KW-0812">Transmembrane</keyword>
<evidence type="ECO:0000313" key="3">
    <source>
        <dbReference type="EMBL" id="SDY75126.1"/>
    </source>
</evidence>
<keyword evidence="2" id="KW-1133">Transmembrane helix</keyword>
<evidence type="ECO:0000256" key="2">
    <source>
        <dbReference type="SAM" id="Phobius"/>
    </source>
</evidence>
<protein>
    <submittedName>
        <fullName evidence="3">Uncharacterized protein</fullName>
    </submittedName>
</protein>
<keyword evidence="4" id="KW-1185">Reference proteome</keyword>
<dbReference type="AlphaFoldDB" id="A0A1H3MEQ9"/>